<dbReference type="PANTHER" id="PTHR43139:SF52">
    <property type="entry name" value="SI:DKEY-122A22.2"/>
    <property type="match status" value="1"/>
</dbReference>
<gene>
    <name evidence="2" type="ORF">CJ263_19620</name>
</gene>
<dbReference type="InterPro" id="IPR029058">
    <property type="entry name" value="AB_hydrolase_fold"/>
</dbReference>
<dbReference type="EMBL" id="CP022957">
    <property type="protein sequence ID" value="ASV32255.1"/>
    <property type="molecule type" value="Genomic_DNA"/>
</dbReference>
<dbReference type="InterPro" id="IPR022742">
    <property type="entry name" value="Hydrolase_4"/>
</dbReference>
<dbReference type="GO" id="GO:0008233">
    <property type="term" value="F:peptidase activity"/>
    <property type="evidence" value="ECO:0007669"/>
    <property type="project" value="InterPro"/>
</dbReference>
<dbReference type="Proteomes" id="UP000215244">
    <property type="component" value="Chromosome"/>
</dbReference>
<name>A0A223VA51_9FLAO</name>
<protein>
    <submittedName>
        <fullName evidence="2">Uncharacterized protein</fullName>
    </submittedName>
</protein>
<dbReference type="SUPFAM" id="SSF53474">
    <property type="entry name" value="alpha/beta-Hydrolases"/>
    <property type="match status" value="1"/>
</dbReference>
<accession>A0A223VA51</accession>
<dbReference type="AlphaFoldDB" id="A0A223VA51"/>
<reference evidence="2 3" key="1">
    <citation type="submission" date="2017-08" db="EMBL/GenBank/DDBJ databases">
        <title>The complete genome sequence of Maribacter sp. B1, isolated from deep-sea sediment.</title>
        <authorList>
            <person name="Wu Y.-H."/>
            <person name="Cheng H."/>
            <person name="Xu X.-W."/>
        </authorList>
    </citation>
    <scope>NUCLEOTIDE SEQUENCE [LARGE SCALE GENOMIC DNA]</scope>
    <source>
        <strain evidence="2 3">B1</strain>
    </source>
</reference>
<dbReference type="GO" id="GO:0006508">
    <property type="term" value="P:proteolysis"/>
    <property type="evidence" value="ECO:0007669"/>
    <property type="project" value="InterPro"/>
</dbReference>
<dbReference type="Gene3D" id="3.40.50.1820">
    <property type="entry name" value="alpha/beta hydrolase"/>
    <property type="match status" value="1"/>
</dbReference>
<organism evidence="2 3">
    <name type="scientific">Maribacter cobaltidurans</name>
    <dbReference type="NCBI Taxonomy" id="1178778"/>
    <lineage>
        <taxon>Bacteria</taxon>
        <taxon>Pseudomonadati</taxon>
        <taxon>Bacteroidota</taxon>
        <taxon>Flavobacteriia</taxon>
        <taxon>Flavobacteriales</taxon>
        <taxon>Flavobacteriaceae</taxon>
        <taxon>Maribacter</taxon>
    </lineage>
</organism>
<dbReference type="Pfam" id="PF12146">
    <property type="entry name" value="Hydrolase_4"/>
    <property type="match status" value="1"/>
</dbReference>
<dbReference type="PANTHER" id="PTHR43139">
    <property type="entry name" value="SI:DKEY-122A22.2"/>
    <property type="match status" value="1"/>
</dbReference>
<dbReference type="InterPro" id="IPR052370">
    <property type="entry name" value="Meta-cleavage_hydrolase"/>
</dbReference>
<dbReference type="InterPro" id="IPR002410">
    <property type="entry name" value="Peptidase_S33"/>
</dbReference>
<dbReference type="PRINTS" id="PR00793">
    <property type="entry name" value="PROAMNOPTASE"/>
</dbReference>
<keyword evidence="1" id="KW-0378">Hydrolase</keyword>
<evidence type="ECO:0000313" key="2">
    <source>
        <dbReference type="EMBL" id="ASV32255.1"/>
    </source>
</evidence>
<proteinExistence type="predicted"/>
<keyword evidence="3" id="KW-1185">Reference proteome</keyword>
<dbReference type="RefSeq" id="WP_094998828.1">
    <property type="nucleotide sequence ID" value="NZ_BMJL01000008.1"/>
</dbReference>
<sequence>MKYLLTVICIALSSTLFAQSPRLDSTRVDTTQFVKIGGSKQFISIKGNKSNPLLLYLHGGPGAASSSHREQITHILEEHFLVVHWDQRGSGKSSLGNLISPTLSVMKQDAEDILEYLLEAFQKDKMIVAANSWGTVLGFHLTSKYPNKIASLVAISPVIDNQKSQDATQAKLIKHYRARNNKEAVRQLKAVHIPYENVEDMAVQFKWISDYKGTPISENEFVQYMKFFKEWEAQWMALYKELYSINALKHLTLFKIPVYVFIGEDDLTTGFELTQKFYKKLEAPKKQLFRLKNVGHQIPMYKSVEMQNLIYHVLAKANK</sequence>
<dbReference type="OrthoDB" id="9796770at2"/>
<evidence type="ECO:0000313" key="3">
    <source>
        <dbReference type="Proteomes" id="UP000215244"/>
    </source>
</evidence>
<dbReference type="KEGG" id="marb:CJ263_19620"/>
<evidence type="ECO:0000256" key="1">
    <source>
        <dbReference type="ARBA" id="ARBA00022801"/>
    </source>
</evidence>